<keyword evidence="2" id="KW-1185">Reference proteome</keyword>
<evidence type="ECO:0000313" key="2">
    <source>
        <dbReference type="Proteomes" id="UP000265703"/>
    </source>
</evidence>
<dbReference type="AlphaFoldDB" id="A0A397SV55"/>
<dbReference type="Proteomes" id="UP000265703">
    <property type="component" value="Unassembled WGS sequence"/>
</dbReference>
<comment type="caution">
    <text evidence="1">The sequence shown here is derived from an EMBL/GenBank/DDBJ whole genome shotgun (WGS) entry which is preliminary data.</text>
</comment>
<protein>
    <submittedName>
        <fullName evidence="1">Uncharacterized protein</fullName>
    </submittedName>
</protein>
<sequence>MVCKYLIADPHVINRHLIVNCGKLVATGAIVPELHYGLYLRDWWIFSDEENSVYPIPLRLGLEVMLQLNKHPFIIRGQSSGIAESASKAMTSVYQSY</sequence>
<accession>A0A397SV55</accession>
<organism evidence="1 2">
    <name type="scientific">Glomus cerebriforme</name>
    <dbReference type="NCBI Taxonomy" id="658196"/>
    <lineage>
        <taxon>Eukaryota</taxon>
        <taxon>Fungi</taxon>
        <taxon>Fungi incertae sedis</taxon>
        <taxon>Mucoromycota</taxon>
        <taxon>Glomeromycotina</taxon>
        <taxon>Glomeromycetes</taxon>
        <taxon>Glomerales</taxon>
        <taxon>Glomeraceae</taxon>
        <taxon>Glomus</taxon>
    </lineage>
</organism>
<evidence type="ECO:0000313" key="1">
    <source>
        <dbReference type="EMBL" id="RIA90060.1"/>
    </source>
</evidence>
<name>A0A397SV55_9GLOM</name>
<gene>
    <name evidence="1" type="ORF">C1645_823915</name>
</gene>
<dbReference type="OrthoDB" id="2367641at2759"/>
<proteinExistence type="predicted"/>
<dbReference type="EMBL" id="QKYT01000194">
    <property type="protein sequence ID" value="RIA90060.1"/>
    <property type="molecule type" value="Genomic_DNA"/>
</dbReference>
<reference evidence="1 2" key="1">
    <citation type="submission" date="2018-06" db="EMBL/GenBank/DDBJ databases">
        <title>Comparative genomics reveals the genomic features of Rhizophagus irregularis, R. cerebriforme, R. diaphanum and Gigaspora rosea, and their symbiotic lifestyle signature.</title>
        <authorList>
            <person name="Morin E."/>
            <person name="San Clemente H."/>
            <person name="Chen E.C.H."/>
            <person name="De La Providencia I."/>
            <person name="Hainaut M."/>
            <person name="Kuo A."/>
            <person name="Kohler A."/>
            <person name="Murat C."/>
            <person name="Tang N."/>
            <person name="Roy S."/>
            <person name="Loubradou J."/>
            <person name="Henrissat B."/>
            <person name="Grigoriev I.V."/>
            <person name="Corradi N."/>
            <person name="Roux C."/>
            <person name="Martin F.M."/>
        </authorList>
    </citation>
    <scope>NUCLEOTIDE SEQUENCE [LARGE SCALE GENOMIC DNA]</scope>
    <source>
        <strain evidence="1 2">DAOM 227022</strain>
    </source>
</reference>